<evidence type="ECO:0000256" key="8">
    <source>
        <dbReference type="ARBA" id="ARBA00022605"/>
    </source>
</evidence>
<protein>
    <recommendedName>
        <fullName evidence="6 12">1-(5-phosphoribosyl)-5-[(5-phosphoribosylamino)methylideneamino] imidazole-4-carboxamide isomerase</fullName>
        <ecNumber evidence="5 12">5.3.1.16</ecNumber>
    </recommendedName>
    <alternativeName>
        <fullName evidence="11 12">Phosphoribosylformimino-5-aminoimidazole carboxamide ribotide isomerase</fullName>
    </alternativeName>
</protein>
<dbReference type="OrthoDB" id="9807749at2"/>
<dbReference type="Pfam" id="PF00977">
    <property type="entry name" value="His_biosynth"/>
    <property type="match status" value="1"/>
</dbReference>
<keyword evidence="9 12" id="KW-0368">Histidine biosynthesis</keyword>
<evidence type="ECO:0000256" key="3">
    <source>
        <dbReference type="ARBA" id="ARBA00005133"/>
    </source>
</evidence>
<evidence type="ECO:0000313" key="15">
    <source>
        <dbReference type="EMBL" id="UNO50258.1"/>
    </source>
</evidence>
<evidence type="ECO:0000256" key="13">
    <source>
        <dbReference type="RuleBase" id="RU003657"/>
    </source>
</evidence>
<dbReference type="CDD" id="cd04732">
    <property type="entry name" value="HisA"/>
    <property type="match status" value="1"/>
</dbReference>
<dbReference type="InterPro" id="IPR023016">
    <property type="entry name" value="HisA/PriA"/>
</dbReference>
<dbReference type="GO" id="GO:0000105">
    <property type="term" value="P:L-histidine biosynthetic process"/>
    <property type="evidence" value="ECO:0007669"/>
    <property type="project" value="UniProtKB-UniRule"/>
</dbReference>
<keyword evidence="7 12" id="KW-0963">Cytoplasm</keyword>
<accession>T0BSZ4</accession>
<dbReference type="HAMAP" id="MF_01014">
    <property type="entry name" value="HisA"/>
    <property type="match status" value="1"/>
</dbReference>
<evidence type="ECO:0000256" key="10">
    <source>
        <dbReference type="ARBA" id="ARBA00023235"/>
    </source>
</evidence>
<dbReference type="AlphaFoldDB" id="T0BSZ4"/>
<evidence type="ECO:0000256" key="5">
    <source>
        <dbReference type="ARBA" id="ARBA00012550"/>
    </source>
</evidence>
<dbReference type="EMBL" id="CP080467">
    <property type="protein sequence ID" value="UNO50258.1"/>
    <property type="molecule type" value="Genomic_DNA"/>
</dbReference>
<dbReference type="InterPro" id="IPR006063">
    <property type="entry name" value="HisA_bact_arch"/>
</dbReference>
<dbReference type="Gene3D" id="3.20.20.70">
    <property type="entry name" value="Aldolase class I"/>
    <property type="match status" value="1"/>
</dbReference>
<evidence type="ECO:0000256" key="14">
    <source>
        <dbReference type="RuleBase" id="RU003658"/>
    </source>
</evidence>
<sequence>MTFTLLPAIDVLGGRCVRLHKGDYAAKTEYSDNPAAVARHWCEQGATFLHVVDLDGAKDGHSVNASVIRDIVRVAATYGAAVEVGGGIRTTADIAAWLDAGVSRVVLGTASRDVAQMASWIDTFGADRLVAGLDGRGGKLAVDGWLEQTATPIVDLAQQLFEVGVRHALVTDVNRDGTLAGANLALAGEVQATGLGAIASGGIRDEADVVAAMRAGLAGAVVGKSLYDGKFNLTQALARLQEEESAC</sequence>
<evidence type="ECO:0000256" key="4">
    <source>
        <dbReference type="ARBA" id="ARBA00009667"/>
    </source>
</evidence>
<comment type="similarity">
    <text evidence="4 12 13">Belongs to the HisA/HisF family.</text>
</comment>
<evidence type="ECO:0000256" key="7">
    <source>
        <dbReference type="ARBA" id="ARBA00022490"/>
    </source>
</evidence>
<comment type="subcellular location">
    <subcellularLocation>
        <location evidence="2 12 14">Cytoplasm</location>
    </subcellularLocation>
</comment>
<dbReference type="KEGG" id="aaco:K1I37_07225"/>
<gene>
    <name evidence="12 15" type="primary">hisA</name>
    <name evidence="15" type="ORF">K1I37_07225</name>
</gene>
<dbReference type="PANTHER" id="PTHR43090">
    <property type="entry name" value="1-(5-PHOSPHORIBOSYL)-5-[(5-PHOSPHORIBOSYLAMINO)METHYLIDENEAMINO] IMIDAZOLE-4-CARBOXAMIDE ISOMERASE"/>
    <property type="match status" value="1"/>
</dbReference>
<evidence type="ECO:0000256" key="9">
    <source>
        <dbReference type="ARBA" id="ARBA00023102"/>
    </source>
</evidence>
<dbReference type="NCBIfam" id="TIGR00007">
    <property type="entry name" value="1-(5-phosphoribosyl)-5-[(5-phosphoribosylamino)methylideneamino]imidazole-4-carboxamide isomerase"/>
    <property type="match status" value="1"/>
</dbReference>
<evidence type="ECO:0000313" key="16">
    <source>
        <dbReference type="Proteomes" id="UP000829401"/>
    </source>
</evidence>
<dbReference type="Proteomes" id="UP000829401">
    <property type="component" value="Chromosome"/>
</dbReference>
<dbReference type="RefSeq" id="WP_021297615.1">
    <property type="nucleotide sequence ID" value="NZ_AURB01000156.1"/>
</dbReference>
<evidence type="ECO:0000256" key="11">
    <source>
        <dbReference type="ARBA" id="ARBA00030547"/>
    </source>
</evidence>
<feature type="active site" description="Proton acceptor" evidence="12">
    <location>
        <position position="10"/>
    </location>
</feature>
<comment type="catalytic activity">
    <reaction evidence="1 12 14">
        <text>1-(5-phospho-beta-D-ribosyl)-5-[(5-phospho-beta-D-ribosylamino)methylideneamino]imidazole-4-carboxamide = 5-[(5-phospho-1-deoxy-D-ribulos-1-ylimino)methylamino]-1-(5-phospho-beta-D-ribosyl)imidazole-4-carboxamide</text>
        <dbReference type="Rhea" id="RHEA:15469"/>
        <dbReference type="ChEBI" id="CHEBI:58435"/>
        <dbReference type="ChEBI" id="CHEBI:58525"/>
        <dbReference type="EC" id="5.3.1.16"/>
    </reaction>
</comment>
<proteinExistence type="inferred from homology"/>
<keyword evidence="16" id="KW-1185">Reference proteome</keyword>
<dbReference type="PANTHER" id="PTHR43090:SF2">
    <property type="entry name" value="1-(5-PHOSPHORIBOSYL)-5-[(5-PHOSPHORIBOSYLAMINO)METHYLIDENEAMINO] IMIDAZOLE-4-CARBOXAMIDE ISOMERASE"/>
    <property type="match status" value="1"/>
</dbReference>
<keyword evidence="10 12" id="KW-0413">Isomerase</keyword>
<reference evidence="16" key="1">
    <citation type="journal article" date="2022" name="G3 (Bethesda)">
        <title>Unveiling the complete genome sequence of Alicyclobacillus acidoterrestris DSM 3922T, a taint-producing strain.</title>
        <authorList>
            <person name="Leonardo I.C."/>
            <person name="Barreto Crespo M.T."/>
            <person name="Gaspar F.B."/>
        </authorList>
    </citation>
    <scope>NUCLEOTIDE SEQUENCE [LARGE SCALE GENOMIC DNA]</scope>
    <source>
        <strain evidence="16">DSM 3922</strain>
    </source>
</reference>
<dbReference type="FunFam" id="3.20.20.70:FF:000009">
    <property type="entry name" value="1-(5-phosphoribosyl)-5-[(5-phosphoribosylamino)methylideneamino] imidazole-4-carboxamide isomerase"/>
    <property type="match status" value="1"/>
</dbReference>
<dbReference type="GO" id="GO:0005737">
    <property type="term" value="C:cytoplasm"/>
    <property type="evidence" value="ECO:0007669"/>
    <property type="project" value="UniProtKB-SubCell"/>
</dbReference>
<dbReference type="EC" id="5.3.1.16" evidence="5 12"/>
<evidence type="ECO:0000256" key="1">
    <source>
        <dbReference type="ARBA" id="ARBA00000901"/>
    </source>
</evidence>
<evidence type="ECO:0000256" key="12">
    <source>
        <dbReference type="HAMAP-Rule" id="MF_01014"/>
    </source>
</evidence>
<organism evidence="15 16">
    <name type="scientific">Alicyclobacillus acidoterrestris (strain ATCC 49025 / DSM 3922 / CIP 106132 / NCIMB 13137 / GD3B)</name>
    <dbReference type="NCBI Taxonomy" id="1356854"/>
    <lineage>
        <taxon>Bacteria</taxon>
        <taxon>Bacillati</taxon>
        <taxon>Bacillota</taxon>
        <taxon>Bacilli</taxon>
        <taxon>Bacillales</taxon>
        <taxon>Alicyclobacillaceae</taxon>
        <taxon>Alicyclobacillus</taxon>
    </lineage>
</organism>
<feature type="active site" description="Proton donor" evidence="12">
    <location>
        <position position="134"/>
    </location>
</feature>
<dbReference type="InterPro" id="IPR044524">
    <property type="entry name" value="Isoase_HisA-like"/>
</dbReference>
<dbReference type="GO" id="GO:0003949">
    <property type="term" value="F:1-(5-phosphoribosyl)-5-[(5-phosphoribosylamino)methylideneamino]imidazole-4-carboxamide isomerase activity"/>
    <property type="evidence" value="ECO:0007669"/>
    <property type="project" value="UniProtKB-UniRule"/>
</dbReference>
<name>T0BSZ4_ALIAG</name>
<evidence type="ECO:0000256" key="6">
    <source>
        <dbReference type="ARBA" id="ARBA00018464"/>
    </source>
</evidence>
<dbReference type="eggNOG" id="COG0106">
    <property type="taxonomic scope" value="Bacteria"/>
</dbReference>
<dbReference type="GO" id="GO:0000162">
    <property type="term" value="P:L-tryptophan biosynthetic process"/>
    <property type="evidence" value="ECO:0007669"/>
    <property type="project" value="TreeGrafter"/>
</dbReference>
<dbReference type="STRING" id="1356854.N007_12790"/>
<dbReference type="InterPro" id="IPR006062">
    <property type="entry name" value="His_biosynth"/>
</dbReference>
<comment type="pathway">
    <text evidence="3 12 14">Amino-acid biosynthesis; L-histidine biosynthesis; L-histidine from 5-phospho-alpha-D-ribose 1-diphosphate: step 4/9.</text>
</comment>
<accession>A0A9E7CWZ2</accession>
<dbReference type="InterPro" id="IPR013785">
    <property type="entry name" value="Aldolase_TIM"/>
</dbReference>
<dbReference type="SUPFAM" id="SSF51366">
    <property type="entry name" value="Ribulose-phoshate binding barrel"/>
    <property type="match status" value="1"/>
</dbReference>
<evidence type="ECO:0000256" key="2">
    <source>
        <dbReference type="ARBA" id="ARBA00004496"/>
    </source>
</evidence>
<keyword evidence="8 12" id="KW-0028">Amino-acid biosynthesis</keyword>
<dbReference type="InterPro" id="IPR011060">
    <property type="entry name" value="RibuloseP-bd_barrel"/>
</dbReference>